<accession>A0A4E9F7H4</accession>
<feature type="region of interest" description="Disordered" evidence="1">
    <location>
        <begin position="344"/>
        <end position="371"/>
    </location>
</feature>
<protein>
    <submittedName>
        <fullName evidence="4">Bm333</fullName>
    </submittedName>
</protein>
<dbReference type="AlphaFoldDB" id="A0A4E9F7H4"/>
<feature type="compositionally biased region" description="Acidic residues" evidence="1">
    <location>
        <begin position="353"/>
        <end position="366"/>
    </location>
</feature>
<proteinExistence type="predicted"/>
<organism evidence="2">
    <name type="scientific">Brugia malayi</name>
    <name type="common">Filarial nematode worm</name>
    <dbReference type="NCBI Taxonomy" id="6279"/>
    <lineage>
        <taxon>Eukaryota</taxon>
        <taxon>Metazoa</taxon>
        <taxon>Ecdysozoa</taxon>
        <taxon>Nematoda</taxon>
        <taxon>Chromadorea</taxon>
        <taxon>Rhabditida</taxon>
        <taxon>Spirurina</taxon>
        <taxon>Spiruromorpha</taxon>
        <taxon>Filarioidea</taxon>
        <taxon>Onchocercidae</taxon>
        <taxon>Brugia</taxon>
    </lineage>
</organism>
<keyword evidence="3" id="KW-1185">Reference proteome</keyword>
<evidence type="ECO:0000256" key="1">
    <source>
        <dbReference type="SAM" id="MobiDB-lite"/>
    </source>
</evidence>
<dbReference type="Proteomes" id="UP000006672">
    <property type="component" value="Unassembled WGS sequence"/>
</dbReference>
<dbReference type="CTD" id="66059676"/>
<evidence type="ECO:0000313" key="2">
    <source>
        <dbReference type="EMBL" id="VIO91994.1"/>
    </source>
</evidence>
<name>A0A4E9F7H4_BRUMA</name>
<reference evidence="4" key="3">
    <citation type="submission" date="2019-12" db="UniProtKB">
        <authorList>
            <consortium name="WormBaseParasite"/>
        </authorList>
    </citation>
    <scope>IDENTIFICATION</scope>
</reference>
<dbReference type="RefSeq" id="XP_042933305.1">
    <property type="nucleotide sequence ID" value="XM_043077371.1"/>
</dbReference>
<dbReference type="OrthoDB" id="5852882at2759"/>
<dbReference type="EMBL" id="CAAKNF010000192">
    <property type="protein sequence ID" value="VIO91994.1"/>
    <property type="molecule type" value="Genomic_DNA"/>
</dbReference>
<dbReference type="GeneID" id="66059676"/>
<evidence type="ECO:0000313" key="4">
    <source>
        <dbReference type="WBParaSite" id="Bm333a.1"/>
    </source>
</evidence>
<reference evidence="3" key="1">
    <citation type="journal article" date="2007" name="Science">
        <title>Draft genome of the filarial nematode parasite Brugia malayi.</title>
        <authorList>
            <person name="Ghedin E."/>
            <person name="Wang S."/>
            <person name="Spiro D."/>
            <person name="Caler E."/>
            <person name="Zhao Q."/>
            <person name="Crabtree J."/>
            <person name="Allen J.E."/>
            <person name="Delcher A.L."/>
            <person name="Guiliano D.B."/>
            <person name="Miranda-Saavedra D."/>
            <person name="Angiuoli S.V."/>
            <person name="Creasy T."/>
            <person name="Amedeo P."/>
            <person name="Haas B."/>
            <person name="El-Sayed N.M."/>
            <person name="Wortman J.R."/>
            <person name="Feldblyum T."/>
            <person name="Tallon L."/>
            <person name="Schatz M."/>
            <person name="Shumway M."/>
            <person name="Koo H."/>
            <person name="Salzberg S.L."/>
            <person name="Schobel S."/>
            <person name="Pertea M."/>
            <person name="Pop M."/>
            <person name="White O."/>
            <person name="Barton G.J."/>
            <person name="Carlow C.K."/>
            <person name="Crawford M.J."/>
            <person name="Daub J."/>
            <person name="Dimmic M.W."/>
            <person name="Estes C.F."/>
            <person name="Foster J.M."/>
            <person name="Ganatra M."/>
            <person name="Gregory W.F."/>
            <person name="Johnson N.M."/>
            <person name="Jin J."/>
            <person name="Komuniecki R."/>
            <person name="Korf I."/>
            <person name="Kumar S."/>
            <person name="Laney S."/>
            <person name="Li B.W."/>
            <person name="Li W."/>
            <person name="Lindblom T.H."/>
            <person name="Lustigman S."/>
            <person name="Ma D."/>
            <person name="Maina C.V."/>
            <person name="Martin D.M."/>
            <person name="McCarter J.P."/>
            <person name="McReynolds L."/>
            <person name="Mitreva M."/>
            <person name="Nutman T.B."/>
            <person name="Parkinson J."/>
            <person name="Peregrin-Alvarez J.M."/>
            <person name="Poole C."/>
            <person name="Ren Q."/>
            <person name="Saunders L."/>
            <person name="Sluder A.E."/>
            <person name="Smith K."/>
            <person name="Stanke M."/>
            <person name="Unnasch T.R."/>
            <person name="Ware J."/>
            <person name="Wei A.D."/>
            <person name="Weil G."/>
            <person name="Williams D.J."/>
            <person name="Zhang Y."/>
            <person name="Williams S.A."/>
            <person name="Fraser-Liggett C."/>
            <person name="Slatko B."/>
            <person name="Blaxter M.L."/>
            <person name="Scott A.L."/>
        </authorList>
    </citation>
    <scope>NUCLEOTIDE SEQUENCE</scope>
    <source>
        <strain evidence="3">FR3</strain>
    </source>
</reference>
<dbReference type="WBParaSite" id="Bm333a.1">
    <property type="protein sequence ID" value="Bm333a.1"/>
    <property type="gene ID" value="WBGene00220594"/>
</dbReference>
<accession>A0A5S6PK98</accession>
<sequence length="378" mass="43701">MDKKLTLIGELIHEIKKSWNDSYCLQHEQFFQANVLADDIIQKLINLRNLCSNISLSTTKNECYDKILMNSDTRQCLPHHGEIHTEQMVNIKTEAVLNNDEANLIEIAHHAFNNENYAKCVRTIERIATLQQSKLNPILMDLCHKSYKKVIQSAASNTDRLKLCEWWRLFVESTRLDDSSNEALLCQIDWRSECLQERLKLTRCVNERMRISELLIVSLIEAYEVAVQCMATFSAVKLKQRIDGLCSMINDYLRNFSELDKVSLVIEEGIELLRLIYNEAKDEFNTTIQNNSKNEDDRKILMAIMNEINLVLQHCSWCDINKAEIKPTDMITVCNHSNTAIIDQSNTSTNDLSSDDDDGDDNDNDNDLYHDDIIEARF</sequence>
<reference evidence="2" key="2">
    <citation type="submission" date="2019-04" db="EMBL/GenBank/DDBJ databases">
        <authorList>
            <person name="Howe K."/>
            <person name="Paulini M."/>
            <person name="Williams G."/>
        </authorList>
    </citation>
    <scope>NUCLEOTIDE SEQUENCE [LARGE SCALE GENOMIC DNA]</scope>
    <source>
        <strain evidence="2">FR3</strain>
    </source>
</reference>
<evidence type="ECO:0000313" key="3">
    <source>
        <dbReference type="Proteomes" id="UP000006672"/>
    </source>
</evidence>
<dbReference type="KEGG" id="bmy:BM_BM333"/>
<gene>
    <name evidence="2 4" type="primary">Bm333</name>
    <name evidence="2" type="ORF">BM_BM333</name>
</gene>